<name>A0A1I0TGS9_9BACL</name>
<reference evidence="2" key="1">
    <citation type="submission" date="2016-10" db="EMBL/GenBank/DDBJ databases">
        <authorList>
            <person name="Varghese N."/>
            <person name="Submissions S."/>
        </authorList>
    </citation>
    <scope>NUCLEOTIDE SEQUENCE [LARGE SCALE GENOMIC DNA]</scope>
    <source>
        <strain evidence="2">M1</strain>
    </source>
</reference>
<evidence type="ECO:0000313" key="1">
    <source>
        <dbReference type="EMBL" id="SFA50991.1"/>
    </source>
</evidence>
<protein>
    <submittedName>
        <fullName evidence="1">Uncharacterized protein</fullName>
    </submittedName>
</protein>
<evidence type="ECO:0000313" key="2">
    <source>
        <dbReference type="Proteomes" id="UP000198650"/>
    </source>
</evidence>
<sequence>MNLLGRKCLAVIDGVLSAGTVIEEYRYNVVMLIPEYKETKIVRKDNLVTKFNPSAVKRLEKVLK</sequence>
<gene>
    <name evidence="1" type="ORF">SAMN05192569_102833</name>
</gene>
<accession>A0A1I0TGS9</accession>
<proteinExistence type="predicted"/>
<dbReference type="Proteomes" id="UP000198650">
    <property type="component" value="Unassembled WGS sequence"/>
</dbReference>
<dbReference type="EMBL" id="FOJS01000028">
    <property type="protein sequence ID" value="SFA50991.1"/>
    <property type="molecule type" value="Genomic_DNA"/>
</dbReference>
<dbReference type="AlphaFoldDB" id="A0A1I0TGS9"/>
<dbReference type="STRING" id="186116.SAMN05192569_102833"/>
<organism evidence="1 2">
    <name type="scientific">Parageobacillus thermantarcticus</name>
    <dbReference type="NCBI Taxonomy" id="186116"/>
    <lineage>
        <taxon>Bacteria</taxon>
        <taxon>Bacillati</taxon>
        <taxon>Bacillota</taxon>
        <taxon>Bacilli</taxon>
        <taxon>Bacillales</taxon>
        <taxon>Anoxybacillaceae</taxon>
        <taxon>Parageobacillus</taxon>
    </lineage>
</organism>
<dbReference type="RefSeq" id="WP_090950201.1">
    <property type="nucleotide sequence ID" value="NZ_FOJS01000028.1"/>
</dbReference>
<keyword evidence="2" id="KW-1185">Reference proteome</keyword>